<dbReference type="PRINTS" id="PR00476">
    <property type="entry name" value="PHFRCTKINASE"/>
</dbReference>
<dbReference type="EMBL" id="AWUE01023881">
    <property type="protein sequence ID" value="OMO52235.1"/>
    <property type="molecule type" value="Genomic_DNA"/>
</dbReference>
<evidence type="ECO:0000256" key="13">
    <source>
        <dbReference type="SAM" id="MobiDB-lite"/>
    </source>
</evidence>
<dbReference type="GO" id="GO:0003872">
    <property type="term" value="F:6-phosphofructokinase activity"/>
    <property type="evidence" value="ECO:0007669"/>
    <property type="project" value="UniProtKB-UniRule"/>
</dbReference>
<dbReference type="OrthoDB" id="537915at2759"/>
<feature type="binding site" evidence="12">
    <location>
        <position position="373"/>
    </location>
    <ligand>
        <name>substrate</name>
    </ligand>
</feature>
<feature type="binding site" evidence="12">
    <location>
        <begin position="430"/>
        <end position="433"/>
    </location>
    <ligand>
        <name>substrate</name>
    </ligand>
</feature>
<evidence type="ECO:0000256" key="2">
    <source>
        <dbReference type="ARBA" id="ARBA00002659"/>
    </source>
</evidence>
<dbReference type="Proteomes" id="UP000187203">
    <property type="component" value="Unassembled WGS sequence"/>
</dbReference>
<comment type="subcellular location">
    <subcellularLocation>
        <location evidence="12">Cytoplasm</location>
    </subcellularLocation>
</comment>
<dbReference type="SUPFAM" id="SSF53784">
    <property type="entry name" value="Phosphofructokinase"/>
    <property type="match status" value="1"/>
</dbReference>
<dbReference type="GO" id="GO:0005737">
    <property type="term" value="C:cytoplasm"/>
    <property type="evidence" value="ECO:0007669"/>
    <property type="project" value="UniProtKB-SubCell"/>
</dbReference>
<feature type="domain" description="Phosphofructokinase" evidence="14">
    <location>
        <begin position="148"/>
        <end position="454"/>
    </location>
</feature>
<comment type="activity regulation">
    <text evidence="12">Allosterically activated by AMP.</text>
</comment>
<comment type="function">
    <text evidence="2 12">Catalyzes the phosphorylation of D-fructose 6-phosphate to fructose 1,6-bisphosphate by ATP, the first committing step of glycolysis.</text>
</comment>
<evidence type="ECO:0000259" key="14">
    <source>
        <dbReference type="Pfam" id="PF00365"/>
    </source>
</evidence>
<evidence type="ECO:0000256" key="7">
    <source>
        <dbReference type="ARBA" id="ARBA00022777"/>
    </source>
</evidence>
<dbReference type="FunFam" id="3.40.50.450:FF:000002">
    <property type="entry name" value="ATP-dependent 6-phosphofructokinase"/>
    <property type="match status" value="1"/>
</dbReference>
<gene>
    <name evidence="12" type="primary">PFK</name>
    <name evidence="15" type="ORF">COLO4_37340</name>
</gene>
<dbReference type="Gene3D" id="3.40.50.450">
    <property type="match status" value="1"/>
</dbReference>
<dbReference type="InterPro" id="IPR000023">
    <property type="entry name" value="Phosphofructokinase_dom"/>
</dbReference>
<keyword evidence="7 12" id="KW-0418">Kinase</keyword>
<dbReference type="GO" id="GO:0006002">
    <property type="term" value="P:fructose 6-phosphate metabolic process"/>
    <property type="evidence" value="ECO:0007669"/>
    <property type="project" value="InterPro"/>
</dbReference>
<keyword evidence="16" id="KW-1185">Reference proteome</keyword>
<evidence type="ECO:0000256" key="10">
    <source>
        <dbReference type="ARBA" id="ARBA00023152"/>
    </source>
</evidence>
<dbReference type="InterPro" id="IPR035966">
    <property type="entry name" value="PKF_sf"/>
</dbReference>
<reference evidence="16" key="1">
    <citation type="submission" date="2013-09" db="EMBL/GenBank/DDBJ databases">
        <title>Corchorus olitorius genome sequencing.</title>
        <authorList>
            <person name="Alam M."/>
            <person name="Haque M.S."/>
            <person name="Islam M.S."/>
            <person name="Emdad E.M."/>
            <person name="Islam M.M."/>
            <person name="Ahmed B."/>
            <person name="Halim A."/>
            <person name="Hossen Q.M.M."/>
            <person name="Hossain M.Z."/>
            <person name="Ahmed R."/>
            <person name="Khan M.M."/>
            <person name="Islam R."/>
            <person name="Rashid M.M."/>
            <person name="Khan S.A."/>
            <person name="Rahman M.S."/>
            <person name="Alam M."/>
            <person name="Yahiya A.S."/>
            <person name="Khan M.S."/>
            <person name="Azam M.S."/>
            <person name="Haque T."/>
            <person name="Lashkar M.Z.H."/>
            <person name="Akhand A.I."/>
            <person name="Morshed G."/>
            <person name="Roy S."/>
            <person name="Uddin K.S."/>
            <person name="Rabeya T."/>
            <person name="Hossain A.S."/>
            <person name="Chowdhury A."/>
            <person name="Snigdha A.R."/>
            <person name="Mortoza M.S."/>
            <person name="Matin S.A."/>
            <person name="Hoque S.M.E."/>
            <person name="Islam M.K."/>
            <person name="Roy D.K."/>
            <person name="Haider R."/>
            <person name="Moosa M.M."/>
            <person name="Elias S.M."/>
            <person name="Hasan A.M."/>
            <person name="Jahan S."/>
            <person name="Shafiuddin M."/>
            <person name="Mahmood N."/>
            <person name="Shommy N.S."/>
        </authorList>
    </citation>
    <scope>NUCLEOTIDE SEQUENCE [LARGE SCALE GENOMIC DNA]</scope>
    <source>
        <strain evidence="16">cv. O-4</strain>
    </source>
</reference>
<comment type="cofactor">
    <cofactor evidence="1 12">
        <name>Mg(2+)</name>
        <dbReference type="ChEBI" id="CHEBI:18420"/>
    </cofactor>
</comment>
<dbReference type="InterPro" id="IPR022953">
    <property type="entry name" value="ATP_PFK"/>
</dbReference>
<keyword evidence="6 12" id="KW-0547">Nucleotide-binding</keyword>
<dbReference type="PANTHER" id="PTHR45770">
    <property type="entry name" value="ATP-DEPENDENT 6-PHOSPHOFRUCTOKINASE 1"/>
    <property type="match status" value="1"/>
</dbReference>
<comment type="catalytic activity">
    <reaction evidence="11 12">
        <text>beta-D-fructose 6-phosphate + ATP = beta-D-fructose 1,6-bisphosphate + ADP + H(+)</text>
        <dbReference type="Rhea" id="RHEA:16109"/>
        <dbReference type="ChEBI" id="CHEBI:15378"/>
        <dbReference type="ChEBI" id="CHEBI:30616"/>
        <dbReference type="ChEBI" id="CHEBI:32966"/>
        <dbReference type="ChEBI" id="CHEBI:57634"/>
        <dbReference type="ChEBI" id="CHEBI:456216"/>
        <dbReference type="EC" id="2.7.1.11"/>
    </reaction>
</comment>
<keyword evidence="9 12" id="KW-0460">Magnesium</keyword>
<keyword evidence="4 12" id="KW-0808">Transferase</keyword>
<keyword evidence="8 12" id="KW-0067">ATP-binding</keyword>
<comment type="caution">
    <text evidence="15">The sequence shown here is derived from an EMBL/GenBank/DDBJ whole genome shotgun (WGS) entry which is preliminary data.</text>
</comment>
<dbReference type="GO" id="GO:0046872">
    <property type="term" value="F:metal ion binding"/>
    <property type="evidence" value="ECO:0007669"/>
    <property type="project" value="UniProtKB-KW"/>
</dbReference>
<dbReference type="NCBIfam" id="NF005301">
    <property type="entry name" value="PRK06830.1"/>
    <property type="match status" value="1"/>
</dbReference>
<feature type="region of interest" description="Disordered" evidence="13">
    <location>
        <begin position="1"/>
        <end position="21"/>
    </location>
</feature>
<feature type="site" description="Important for substrate specificity; cannot use PPi as phosphoryl donor" evidence="12">
    <location>
        <position position="245"/>
    </location>
</feature>
<dbReference type="HAMAP" id="MF_01981">
    <property type="entry name" value="Phosphofructokinase_II_X"/>
    <property type="match status" value="1"/>
</dbReference>
<keyword evidence="12" id="KW-0963">Cytoplasm</keyword>
<proteinExistence type="inferred from homology"/>
<evidence type="ECO:0000256" key="4">
    <source>
        <dbReference type="ARBA" id="ARBA00022679"/>
    </source>
</evidence>
<feature type="binding site" evidence="12">
    <location>
        <position position="155"/>
    </location>
    <ligand>
        <name>ATP</name>
        <dbReference type="ChEBI" id="CHEBI:30616"/>
    </ligand>
</feature>
<organism evidence="15 16">
    <name type="scientific">Corchorus olitorius</name>
    <dbReference type="NCBI Taxonomy" id="93759"/>
    <lineage>
        <taxon>Eukaryota</taxon>
        <taxon>Viridiplantae</taxon>
        <taxon>Streptophyta</taxon>
        <taxon>Embryophyta</taxon>
        <taxon>Tracheophyta</taxon>
        <taxon>Spermatophyta</taxon>
        <taxon>Magnoliopsida</taxon>
        <taxon>eudicotyledons</taxon>
        <taxon>Gunneridae</taxon>
        <taxon>Pentapetalae</taxon>
        <taxon>rosids</taxon>
        <taxon>malvids</taxon>
        <taxon>Malvales</taxon>
        <taxon>Malvaceae</taxon>
        <taxon>Grewioideae</taxon>
        <taxon>Apeibeae</taxon>
        <taxon>Corchorus</taxon>
    </lineage>
</organism>
<evidence type="ECO:0000256" key="12">
    <source>
        <dbReference type="HAMAP-Rule" id="MF_03186"/>
    </source>
</evidence>
<comment type="pathway">
    <text evidence="12">Carbohydrate degradation; glycolysis; D-glyceraldehyde 3-phosphate and glycerone phosphate from D-glucose: step 3/4.</text>
</comment>
<keyword evidence="3 12" id="KW-0021">Allosteric enzyme</keyword>
<evidence type="ECO:0000313" key="15">
    <source>
        <dbReference type="EMBL" id="OMO52235.1"/>
    </source>
</evidence>
<evidence type="ECO:0000256" key="3">
    <source>
        <dbReference type="ARBA" id="ARBA00022533"/>
    </source>
</evidence>
<accession>A0A1R3G2E4</accession>
<dbReference type="GO" id="GO:0005524">
    <property type="term" value="F:ATP binding"/>
    <property type="evidence" value="ECO:0007669"/>
    <property type="project" value="UniProtKB-KW"/>
</dbReference>
<evidence type="ECO:0000256" key="1">
    <source>
        <dbReference type="ARBA" id="ARBA00001946"/>
    </source>
</evidence>
<feature type="binding site" evidence="12">
    <location>
        <position position="244"/>
    </location>
    <ligand>
        <name>Mg(2+)</name>
        <dbReference type="ChEBI" id="CHEBI:18420"/>
        <note>catalytic</note>
    </ligand>
</feature>
<dbReference type="InterPro" id="IPR050929">
    <property type="entry name" value="PFKA"/>
</dbReference>
<feature type="binding site" evidence="12">
    <location>
        <begin position="317"/>
        <end position="319"/>
    </location>
    <ligand>
        <name>substrate</name>
    </ligand>
</feature>
<sequence>MDFSIPSHLSNSKASPLPSTFLSSKSQLPRFPIRHHLSFKSRNSLKKPPLISRQNFAIRAQEVSDQAVDDGFTLDDVPHLTDFLPDLPSYPNPIQKSPGYAIVKQTFVRPEDVVAQTIVVQKDSPRGVHFRRAGPREKVYFKSEDVRACIVTCGGLCPGINTVIREIVCGLHYMYGVEDILGIQGGYRGFYSKNTMALTPKVVNDIHKRGGTFLRTSRGGHDTQKIVDNIQDRGINQVYIIGGDGTQRGAARIYEEVEKRGLQVAVAGIPKTIDNDIAVIDKSFGFDTAVEEAQRAINAAHVEVESVENGVGIVKLMGRYSGFIAMFATLASRDVDCCLIPESPFYLEGKGGLFEFIEERLKENGHIVIVVAEGAGQEYVAQSMHETDEKDASGNRLLLDVGLWLTQNIKDHFTKEQKMAINMKYIDPTYMIRAIPSNASDNIYCTLLAQSAVHGAMAGFTGFTVGPVNSRHAYIPISHVSQTRTVKLTDRMWARLLASTNQPSFLNCDQSIGGKVCKDAIDLINNMKITSI</sequence>
<feature type="binding site" evidence="12">
    <location>
        <begin position="218"/>
        <end position="219"/>
    </location>
    <ligand>
        <name>ATP</name>
        <dbReference type="ChEBI" id="CHEBI:30616"/>
    </ligand>
</feature>
<dbReference type="Pfam" id="PF00365">
    <property type="entry name" value="PFK"/>
    <property type="match status" value="1"/>
</dbReference>
<evidence type="ECO:0000256" key="9">
    <source>
        <dbReference type="ARBA" id="ARBA00022842"/>
    </source>
</evidence>
<comment type="subunit">
    <text evidence="12">Homotetramer.</text>
</comment>
<dbReference type="InterPro" id="IPR012004">
    <property type="entry name" value="PyroP-dep_PFK_TP0108"/>
</dbReference>
<evidence type="ECO:0000256" key="11">
    <source>
        <dbReference type="ARBA" id="ARBA00048070"/>
    </source>
</evidence>
<name>A0A1R3G2E4_9ROSI</name>
<evidence type="ECO:0000256" key="5">
    <source>
        <dbReference type="ARBA" id="ARBA00022723"/>
    </source>
</evidence>
<evidence type="ECO:0000256" key="8">
    <source>
        <dbReference type="ARBA" id="ARBA00022840"/>
    </source>
</evidence>
<evidence type="ECO:0000313" key="16">
    <source>
        <dbReference type="Proteomes" id="UP000187203"/>
    </source>
</evidence>
<feature type="binding site" evidence="12">
    <location>
        <begin position="243"/>
        <end position="246"/>
    </location>
    <ligand>
        <name>ATP</name>
        <dbReference type="ChEBI" id="CHEBI:30616"/>
    </ligand>
</feature>
<comment type="similarity">
    <text evidence="12">Belongs to the phosphofructokinase type A (PFKA) family. PPi-dependent PFK group II subfamily. Atypical ATP-dependent clade 'X' sub-subfamily.</text>
</comment>
<evidence type="ECO:0000256" key="6">
    <source>
        <dbReference type="ARBA" id="ARBA00022741"/>
    </source>
</evidence>
<dbReference type="EC" id="2.7.1.11" evidence="12"/>
<feature type="active site" description="Proton acceptor" evidence="12">
    <location>
        <position position="274"/>
    </location>
</feature>
<dbReference type="AlphaFoldDB" id="A0A1R3G2E4"/>
<keyword evidence="10 12" id="KW-0324">Glycolysis</keyword>
<feature type="compositionally biased region" description="Polar residues" evidence="13">
    <location>
        <begin position="7"/>
        <end position="21"/>
    </location>
</feature>
<dbReference type="UniPathway" id="UPA00109">
    <property type="reaction ID" value="UER00182"/>
</dbReference>
<protein>
    <recommendedName>
        <fullName evidence="12">ATP-dependent 6-phosphofructokinase</fullName>
        <shortName evidence="12">ATP-PFK</shortName>
        <shortName evidence="12">Phosphofructokinase</shortName>
        <ecNumber evidence="12">2.7.1.11</ecNumber>
    </recommendedName>
    <alternativeName>
        <fullName evidence="12">Phosphohexokinase</fullName>
    </alternativeName>
</protein>
<dbReference type="STRING" id="93759.A0A1R3G2E4"/>
<feature type="binding site" evidence="12">
    <location>
        <begin position="272"/>
        <end position="274"/>
    </location>
    <ligand>
        <name>substrate</name>
    </ligand>
</feature>
<keyword evidence="5 12" id="KW-0479">Metal-binding</keyword>